<evidence type="ECO:0000256" key="11">
    <source>
        <dbReference type="ARBA" id="ARBA00025321"/>
    </source>
</evidence>
<keyword evidence="8 12" id="KW-1133">Transmembrane helix</keyword>
<evidence type="ECO:0000256" key="9">
    <source>
        <dbReference type="ARBA" id="ARBA00023026"/>
    </source>
</evidence>
<feature type="chain" id="PRO_5030823866" description="Lectin-like protein BA14k" evidence="13">
    <location>
        <begin position="29"/>
        <end position="149"/>
    </location>
</feature>
<evidence type="ECO:0000256" key="13">
    <source>
        <dbReference type="SAM" id="SignalP"/>
    </source>
</evidence>
<dbReference type="GO" id="GO:0030246">
    <property type="term" value="F:carbohydrate binding"/>
    <property type="evidence" value="ECO:0007669"/>
    <property type="project" value="UniProtKB-KW"/>
</dbReference>
<evidence type="ECO:0000256" key="1">
    <source>
        <dbReference type="ARBA" id="ARBA00004162"/>
    </source>
</evidence>
<evidence type="ECO:0000256" key="6">
    <source>
        <dbReference type="ARBA" id="ARBA00022729"/>
    </source>
</evidence>
<keyword evidence="10 12" id="KW-0472">Membrane</keyword>
<evidence type="ECO:0000256" key="7">
    <source>
        <dbReference type="ARBA" id="ARBA00022734"/>
    </source>
</evidence>
<name>A0A7U8K5P9_BRUNE</name>
<comment type="function">
    <text evidence="11">Has immunoglobulin-binding and hemagglutination properties, and can bind to mannose. Essential for virulence. May be involved in LPS biosynthesis or polysaccharide transport.</text>
</comment>
<dbReference type="GO" id="GO:0005886">
    <property type="term" value="C:plasma membrane"/>
    <property type="evidence" value="ECO:0007669"/>
    <property type="project" value="UniProtKB-SubCell"/>
</dbReference>
<reference evidence="14 15" key="1">
    <citation type="submission" date="2009-01" db="EMBL/GenBank/DDBJ databases">
        <title>The Genome Sequence of Brucella neotomae 5K33.</title>
        <authorList>
            <consortium name="The Broad Institute Genome Sequencing Platform"/>
            <person name="Ward D."/>
            <person name="Young S.K."/>
            <person name="Kodira C.D."/>
            <person name="Zeng Q."/>
            <person name="Koehrsen M."/>
            <person name="Alvarado L."/>
            <person name="Berlin A."/>
            <person name="Borenstein D."/>
            <person name="Chen Z."/>
            <person name="Engels R."/>
            <person name="Freedman E."/>
            <person name="Gellesch M."/>
            <person name="Goldberg J."/>
            <person name="Griggs A."/>
            <person name="Gujja S."/>
            <person name="Heiman D."/>
            <person name="Hepburn T."/>
            <person name="Howarth C."/>
            <person name="Jen D."/>
            <person name="Larson L."/>
            <person name="Lewis B."/>
            <person name="Mehta T."/>
            <person name="Park D."/>
            <person name="Pearson M."/>
            <person name="Roberts A."/>
            <person name="Saif S."/>
            <person name="Shea T."/>
            <person name="Shenoy N."/>
            <person name="Sisk P."/>
            <person name="Stolte C."/>
            <person name="Sykes S."/>
            <person name="Walk T."/>
            <person name="White J."/>
            <person name="Yandava C."/>
            <person name="Whatmore A.M."/>
            <person name="Perrett L.L."/>
            <person name="O'Callaghan D."/>
            <person name="Nusbaum C."/>
            <person name="Galagan J."/>
            <person name="Birren B."/>
        </authorList>
    </citation>
    <scope>NUCLEOTIDE SEQUENCE [LARGE SCALE GENOMIC DNA]</scope>
    <source>
        <strain evidence="14 15">5K33</strain>
    </source>
</reference>
<evidence type="ECO:0000256" key="4">
    <source>
        <dbReference type="ARBA" id="ARBA00022475"/>
    </source>
</evidence>
<comment type="subcellular location">
    <subcellularLocation>
        <location evidence="1">Cell membrane</location>
        <topology evidence="1">Single-pass membrane protein</topology>
    </subcellularLocation>
</comment>
<feature type="signal peptide" evidence="13">
    <location>
        <begin position="1"/>
        <end position="28"/>
    </location>
</feature>
<gene>
    <name evidence="14" type="ORF">BANG_02240</name>
</gene>
<evidence type="ECO:0000256" key="12">
    <source>
        <dbReference type="SAM" id="Phobius"/>
    </source>
</evidence>
<dbReference type="Proteomes" id="UP000005727">
    <property type="component" value="Unassembled WGS sequence"/>
</dbReference>
<keyword evidence="7" id="KW-0430">Lectin</keyword>
<dbReference type="InterPro" id="IPR012413">
    <property type="entry name" value="BA14K"/>
</dbReference>
<keyword evidence="4" id="KW-1003">Cell membrane</keyword>
<comment type="similarity">
    <text evidence="2">Belongs to the BA14k family.</text>
</comment>
<keyword evidence="5 12" id="KW-0812">Transmembrane</keyword>
<proteinExistence type="inferred from homology"/>
<evidence type="ECO:0000313" key="14">
    <source>
        <dbReference type="EMBL" id="EEY02509.1"/>
    </source>
</evidence>
<evidence type="ECO:0000256" key="3">
    <source>
        <dbReference type="ARBA" id="ARBA00020552"/>
    </source>
</evidence>
<evidence type="ECO:0000313" key="15">
    <source>
        <dbReference type="Proteomes" id="UP000005727"/>
    </source>
</evidence>
<sequence length="149" mass="17050">MNINSFRKTCAGALALIFGATSIVPTVAAPMNMDRPAINQNVIQARAHYRPQNYNRGHRPGYWHGHRGYRHYRHGYRRHNDGWWYPLAAFGAGAIIGGAISQPRPVYRAPAGSPHVQWCYSRYKSYRASDNTFQPYNGPRKQCRSPYSR</sequence>
<feature type="transmembrane region" description="Helical" evidence="12">
    <location>
        <begin position="83"/>
        <end position="100"/>
    </location>
</feature>
<evidence type="ECO:0000256" key="2">
    <source>
        <dbReference type="ARBA" id="ARBA00010270"/>
    </source>
</evidence>
<evidence type="ECO:0000256" key="8">
    <source>
        <dbReference type="ARBA" id="ARBA00022989"/>
    </source>
</evidence>
<keyword evidence="6 13" id="KW-0732">Signal</keyword>
<evidence type="ECO:0000256" key="10">
    <source>
        <dbReference type="ARBA" id="ARBA00023136"/>
    </source>
</evidence>
<dbReference type="EMBL" id="EQ999575">
    <property type="protein sequence ID" value="EEY02509.1"/>
    <property type="molecule type" value="Genomic_DNA"/>
</dbReference>
<keyword evidence="9" id="KW-0843">Virulence</keyword>
<organism evidence="14 15">
    <name type="scientific">Brucella neotomae 5K33</name>
    <dbReference type="NCBI Taxonomy" id="520456"/>
    <lineage>
        <taxon>Bacteria</taxon>
        <taxon>Pseudomonadati</taxon>
        <taxon>Pseudomonadota</taxon>
        <taxon>Alphaproteobacteria</taxon>
        <taxon>Hyphomicrobiales</taxon>
        <taxon>Brucellaceae</taxon>
        <taxon>Brucella/Ochrobactrum group</taxon>
        <taxon>Brucella</taxon>
    </lineage>
</organism>
<keyword evidence="15" id="KW-1185">Reference proteome</keyword>
<accession>A0A7U8K5P9</accession>
<dbReference type="AlphaFoldDB" id="A0A7U8K5P9"/>
<protein>
    <recommendedName>
        <fullName evidence="3">Lectin-like protein BA14k</fullName>
    </recommendedName>
</protein>
<evidence type="ECO:0000256" key="5">
    <source>
        <dbReference type="ARBA" id="ARBA00022692"/>
    </source>
</evidence>
<dbReference type="Pfam" id="PF07886">
    <property type="entry name" value="BA14K"/>
    <property type="match status" value="1"/>
</dbReference>